<dbReference type="SUPFAM" id="SSF52540">
    <property type="entry name" value="P-loop containing nucleoside triphosphate hydrolases"/>
    <property type="match status" value="1"/>
</dbReference>
<dbReference type="PRINTS" id="PR00364">
    <property type="entry name" value="DISEASERSIST"/>
</dbReference>
<keyword evidence="2" id="KW-0611">Plant defense</keyword>
<dbReference type="Pfam" id="PF25019">
    <property type="entry name" value="LRR_R13L1-DRL21"/>
    <property type="match status" value="1"/>
</dbReference>
<feature type="domain" description="NB-ARC" evidence="3">
    <location>
        <begin position="72"/>
        <end position="188"/>
    </location>
</feature>
<dbReference type="Pfam" id="PF00931">
    <property type="entry name" value="NB-ARC"/>
    <property type="match status" value="1"/>
</dbReference>
<dbReference type="GO" id="GO:0043531">
    <property type="term" value="F:ADP binding"/>
    <property type="evidence" value="ECO:0007669"/>
    <property type="project" value="InterPro"/>
</dbReference>
<dbReference type="PANTHER" id="PTHR36766:SF52">
    <property type="entry name" value="LATE BLIGHT RESISTANCE PROTEIN HOMOLOG R1B-8"/>
    <property type="match status" value="1"/>
</dbReference>
<evidence type="ECO:0000259" key="3">
    <source>
        <dbReference type="Pfam" id="PF00931"/>
    </source>
</evidence>
<dbReference type="InterPro" id="IPR056789">
    <property type="entry name" value="LRR_R13L1-DRL21"/>
</dbReference>
<dbReference type="Gene3D" id="3.40.50.300">
    <property type="entry name" value="P-loop containing nucleotide triphosphate hydrolases"/>
    <property type="match status" value="1"/>
</dbReference>
<gene>
    <name evidence="5" type="ORF">FSB_LOCUS38749</name>
</gene>
<dbReference type="Gene3D" id="1.10.8.430">
    <property type="entry name" value="Helical domain of apoptotic protease-activating factors"/>
    <property type="match status" value="1"/>
</dbReference>
<organism evidence="5">
    <name type="scientific">Fagus sylvatica</name>
    <name type="common">Beechnut</name>
    <dbReference type="NCBI Taxonomy" id="28930"/>
    <lineage>
        <taxon>Eukaryota</taxon>
        <taxon>Viridiplantae</taxon>
        <taxon>Streptophyta</taxon>
        <taxon>Embryophyta</taxon>
        <taxon>Tracheophyta</taxon>
        <taxon>Spermatophyta</taxon>
        <taxon>Magnoliopsida</taxon>
        <taxon>eudicotyledons</taxon>
        <taxon>Gunneridae</taxon>
        <taxon>Pentapetalae</taxon>
        <taxon>rosids</taxon>
        <taxon>fabids</taxon>
        <taxon>Fagales</taxon>
        <taxon>Fagaceae</taxon>
        <taxon>Fagus</taxon>
    </lineage>
</organism>
<evidence type="ECO:0000256" key="2">
    <source>
        <dbReference type="ARBA" id="ARBA00022821"/>
    </source>
</evidence>
<dbReference type="SUPFAM" id="SSF52058">
    <property type="entry name" value="L domain-like"/>
    <property type="match status" value="1"/>
</dbReference>
<dbReference type="PANTHER" id="PTHR36766">
    <property type="entry name" value="PLANT BROAD-SPECTRUM MILDEW RESISTANCE PROTEIN RPW8"/>
    <property type="match status" value="1"/>
</dbReference>
<sequence>MAEGVLFDLAGKVLEVAGSFALQEIKLASGVKAELEQSKEQQFPQSKAVLLDAEKKASHSVCGSKIGSKGSKMSSMMQMTCWMISPLKLCSLTKQKHEESLEMLQIQLREKLNGKKYLLVLDDVWNEDKEKWLLLRNLLMVGATGSRIIMTTRSMRVVRITEATSWHALEGLPQEKAWSLFVKMAFEQGQLPENQAFISLGKEIVEKCGGVPLAIRTIGGLLHSKDSENEWQSFKDYELSKITQEEENCFQKIHEIDVKTLICLWAAQEGFNAARSSCGWCKTKKATSSGGLSELKELSNLGGILFIQKLGHGKDDMVECKATNMKEKQHLQHLALAWDYDSGMKKRNVMMKSHWKGSSHIQILKLWSCGTIWYLPPLNKLPFLKSLTMWHMEALEYISEEEDSGWWRKDYDNEPDHLLLPSFPCLSQLEIGNCPKLTSMPPFPYIKESLKLSFTSSKVLQQTMKMGTRQRASTATTSTSSSSCFPLSQLQSLELIEVNDLESLPEEWLGNLTSLQRLVKLEVVPS</sequence>
<keyword evidence="1" id="KW-0433">Leucine-rich repeat</keyword>
<accession>A0A2N9H901</accession>
<dbReference type="EMBL" id="OIVN01003383">
    <property type="protein sequence ID" value="SPD10867.1"/>
    <property type="molecule type" value="Genomic_DNA"/>
</dbReference>
<name>A0A2N9H901_FAGSY</name>
<dbReference type="AlphaFoldDB" id="A0A2N9H901"/>
<dbReference type="Gene3D" id="3.80.10.10">
    <property type="entry name" value="Ribonuclease Inhibitor"/>
    <property type="match status" value="1"/>
</dbReference>
<proteinExistence type="predicted"/>
<protein>
    <submittedName>
        <fullName evidence="5">Uncharacterized protein</fullName>
    </submittedName>
</protein>
<dbReference type="InterPro" id="IPR042197">
    <property type="entry name" value="Apaf_helical"/>
</dbReference>
<feature type="domain" description="R13L1/DRL21-like LRR repeat region" evidence="4">
    <location>
        <begin position="292"/>
        <end position="346"/>
    </location>
</feature>
<evidence type="ECO:0000259" key="4">
    <source>
        <dbReference type="Pfam" id="PF25019"/>
    </source>
</evidence>
<dbReference type="InterPro" id="IPR002182">
    <property type="entry name" value="NB-ARC"/>
</dbReference>
<dbReference type="GO" id="GO:0006952">
    <property type="term" value="P:defense response"/>
    <property type="evidence" value="ECO:0007669"/>
    <property type="project" value="UniProtKB-KW"/>
</dbReference>
<evidence type="ECO:0000256" key="1">
    <source>
        <dbReference type="ARBA" id="ARBA00022614"/>
    </source>
</evidence>
<dbReference type="InterPro" id="IPR032675">
    <property type="entry name" value="LRR_dom_sf"/>
</dbReference>
<dbReference type="InterPro" id="IPR027417">
    <property type="entry name" value="P-loop_NTPase"/>
</dbReference>
<evidence type="ECO:0000313" key="5">
    <source>
        <dbReference type="EMBL" id="SPD10867.1"/>
    </source>
</evidence>
<reference evidence="5" key="1">
    <citation type="submission" date="2018-02" db="EMBL/GenBank/DDBJ databases">
        <authorList>
            <person name="Cohen D.B."/>
            <person name="Kent A.D."/>
        </authorList>
    </citation>
    <scope>NUCLEOTIDE SEQUENCE</scope>
</reference>